<feature type="domain" description="YbhG-like alpha-helical hairpin" evidence="5">
    <location>
        <begin position="82"/>
        <end position="210"/>
    </location>
</feature>
<keyword evidence="4" id="KW-0812">Transmembrane</keyword>
<dbReference type="Gene3D" id="1.10.287.470">
    <property type="entry name" value="Helix hairpin bin"/>
    <property type="match status" value="2"/>
</dbReference>
<keyword evidence="2 3" id="KW-0175">Coiled coil</keyword>
<protein>
    <submittedName>
        <fullName evidence="7">HlyD family secretion protein</fullName>
    </submittedName>
</protein>
<comment type="subcellular location">
    <subcellularLocation>
        <location evidence="1">Cell envelope</location>
    </subcellularLocation>
</comment>
<reference evidence="7 8" key="1">
    <citation type="submission" date="2023-07" db="EMBL/GenBank/DDBJ databases">
        <title>The novel representative of Negativicutes class, Anaeroselena agilis gen. nov. sp. nov.</title>
        <authorList>
            <person name="Prokofeva M.I."/>
            <person name="Elcheninov A.G."/>
            <person name="Klyukina A."/>
            <person name="Kublanov I.V."/>
            <person name="Frolov E.N."/>
            <person name="Podosokorskaya O.A."/>
        </authorList>
    </citation>
    <scope>NUCLEOTIDE SEQUENCE [LARGE SCALE GENOMIC DNA]</scope>
    <source>
        <strain evidence="7 8">4137-cl</strain>
    </source>
</reference>
<evidence type="ECO:0000259" key="6">
    <source>
        <dbReference type="Pfam" id="PF25954"/>
    </source>
</evidence>
<evidence type="ECO:0000259" key="5">
    <source>
        <dbReference type="Pfam" id="PF25881"/>
    </source>
</evidence>
<evidence type="ECO:0000313" key="8">
    <source>
        <dbReference type="Proteomes" id="UP001254848"/>
    </source>
</evidence>
<feature type="domain" description="CusB-like beta-barrel" evidence="6">
    <location>
        <begin position="247"/>
        <end position="334"/>
    </location>
</feature>
<evidence type="ECO:0000256" key="4">
    <source>
        <dbReference type="SAM" id="Phobius"/>
    </source>
</evidence>
<sequence length="339" mass="36703">MENNRAKLSNRTMVTIAGLLVAVFIVGGLWWWLRASRIVSTDDARVKGTIIAVSAKVNGRVEKVLAGEGDSVAAGQTIAVIEQQEFQVQVEQAKANLAVAEAKLAAILAGNRPQEVAQANAAVLQAEANLENSRRNNDRDEQLYRQGAISSQQRDTARTAYEVAKAQYMAAREQYSLSVEGSRREDVQMAQAQVQQARAVLKNAEIQLADTVIKAPVAGVVGLKSVEKGQIVVFGQPLFSITNLADVWIGANIEETYIGRVKVGQSVTFTIDAYPDKKFTGRVSAVGPASGSQFALLPTENSSANFTKITQRLPIRIKADQSEYVLKPGMSAVIDIFTR</sequence>
<dbReference type="Gene3D" id="2.40.30.170">
    <property type="match status" value="1"/>
</dbReference>
<dbReference type="InterPro" id="IPR050465">
    <property type="entry name" value="UPF0194_transport"/>
</dbReference>
<dbReference type="PANTHER" id="PTHR32347">
    <property type="entry name" value="EFFLUX SYSTEM COMPONENT YKNX-RELATED"/>
    <property type="match status" value="1"/>
</dbReference>
<keyword evidence="4" id="KW-0472">Membrane</keyword>
<proteinExistence type="predicted"/>
<dbReference type="EMBL" id="JAUOZS010000001">
    <property type="protein sequence ID" value="MDT8902299.1"/>
    <property type="molecule type" value="Genomic_DNA"/>
</dbReference>
<dbReference type="Pfam" id="PF25881">
    <property type="entry name" value="HH_YBHG"/>
    <property type="match status" value="1"/>
</dbReference>
<dbReference type="InterPro" id="IPR059052">
    <property type="entry name" value="HH_YbhG-like"/>
</dbReference>
<feature type="coiled-coil region" evidence="3">
    <location>
        <begin position="187"/>
        <end position="214"/>
    </location>
</feature>
<accession>A0ABU3NZS6</accession>
<evidence type="ECO:0000256" key="1">
    <source>
        <dbReference type="ARBA" id="ARBA00004196"/>
    </source>
</evidence>
<keyword evidence="4" id="KW-1133">Transmembrane helix</keyword>
<evidence type="ECO:0000256" key="2">
    <source>
        <dbReference type="ARBA" id="ARBA00023054"/>
    </source>
</evidence>
<gene>
    <name evidence="7" type="ORF">Q4T40_13675</name>
</gene>
<dbReference type="Pfam" id="PF25954">
    <property type="entry name" value="Beta-barrel_RND_2"/>
    <property type="match status" value="1"/>
</dbReference>
<dbReference type="Gene3D" id="2.40.50.100">
    <property type="match status" value="1"/>
</dbReference>
<feature type="coiled-coil region" evidence="3">
    <location>
        <begin position="83"/>
        <end position="143"/>
    </location>
</feature>
<name>A0ABU3NZS6_9FIRM</name>
<dbReference type="SUPFAM" id="SSF111369">
    <property type="entry name" value="HlyD-like secretion proteins"/>
    <property type="match status" value="3"/>
</dbReference>
<evidence type="ECO:0000313" key="7">
    <source>
        <dbReference type="EMBL" id="MDT8902299.1"/>
    </source>
</evidence>
<dbReference type="RefSeq" id="WP_413780784.1">
    <property type="nucleotide sequence ID" value="NZ_JAUOZS010000001.1"/>
</dbReference>
<evidence type="ECO:0000256" key="3">
    <source>
        <dbReference type="SAM" id="Coils"/>
    </source>
</evidence>
<keyword evidence="8" id="KW-1185">Reference proteome</keyword>
<dbReference type="Proteomes" id="UP001254848">
    <property type="component" value="Unassembled WGS sequence"/>
</dbReference>
<organism evidence="7 8">
    <name type="scientific">Anaeroselena agilis</name>
    <dbReference type="NCBI Taxonomy" id="3063788"/>
    <lineage>
        <taxon>Bacteria</taxon>
        <taxon>Bacillati</taxon>
        <taxon>Bacillota</taxon>
        <taxon>Negativicutes</taxon>
        <taxon>Acetonemataceae</taxon>
        <taxon>Anaeroselena</taxon>
    </lineage>
</organism>
<feature type="transmembrane region" description="Helical" evidence="4">
    <location>
        <begin position="12"/>
        <end position="33"/>
    </location>
</feature>
<comment type="caution">
    <text evidence="7">The sequence shown here is derived from an EMBL/GenBank/DDBJ whole genome shotgun (WGS) entry which is preliminary data.</text>
</comment>
<dbReference type="InterPro" id="IPR058792">
    <property type="entry name" value="Beta-barrel_RND_2"/>
</dbReference>